<evidence type="ECO:0000313" key="2">
    <source>
        <dbReference type="Proteomes" id="UP000322084"/>
    </source>
</evidence>
<comment type="caution">
    <text evidence="1">The sequence shown here is derived from an EMBL/GenBank/DDBJ whole genome shotgun (WGS) entry which is preliminary data.</text>
</comment>
<gene>
    <name evidence="1" type="ORF">JCM17844_04870</name>
</gene>
<dbReference type="EMBL" id="BKCL01000001">
    <property type="protein sequence ID" value="GEQ96850.1"/>
    <property type="molecule type" value="Genomic_DNA"/>
</dbReference>
<accession>A0A5A7MLJ8</accession>
<dbReference type="AlphaFoldDB" id="A0A5A7MLJ8"/>
<organism evidence="1 2">
    <name type="scientific">Iodidimonas gelatinilytica</name>
    <dbReference type="NCBI Taxonomy" id="1236966"/>
    <lineage>
        <taxon>Bacteria</taxon>
        <taxon>Pseudomonadati</taxon>
        <taxon>Pseudomonadota</taxon>
        <taxon>Alphaproteobacteria</taxon>
        <taxon>Iodidimonadales</taxon>
        <taxon>Iodidimonadaceae</taxon>
        <taxon>Iodidimonas</taxon>
    </lineage>
</organism>
<protein>
    <submittedName>
        <fullName evidence="1">Uncharacterized protein</fullName>
    </submittedName>
</protein>
<evidence type="ECO:0000313" key="1">
    <source>
        <dbReference type="EMBL" id="GEQ96850.1"/>
    </source>
</evidence>
<reference evidence="1 2" key="1">
    <citation type="submission" date="2019-09" db="EMBL/GenBank/DDBJ databases">
        <title>NBRP : Genome information of microbial organism related human and environment.</title>
        <authorList>
            <person name="Hattori M."/>
            <person name="Oshima K."/>
            <person name="Inaba H."/>
            <person name="Suda W."/>
            <person name="Sakamoto M."/>
            <person name="Iino T."/>
            <person name="Kitahara M."/>
            <person name="Oshida Y."/>
            <person name="Iida T."/>
            <person name="Kudo T."/>
            <person name="Itoh T."/>
            <person name="Ohkuma M."/>
        </authorList>
    </citation>
    <scope>NUCLEOTIDE SEQUENCE [LARGE SCALE GENOMIC DNA]</scope>
    <source>
        <strain evidence="1 2">Hi-2</strain>
    </source>
</reference>
<dbReference type="AntiFam" id="ANF00105">
    <property type="entry name" value="Shadow ORF (opposite purF)"/>
</dbReference>
<name>A0A5A7MLJ8_9PROT</name>
<dbReference type="Proteomes" id="UP000322084">
    <property type="component" value="Unassembled WGS sequence"/>
</dbReference>
<proteinExistence type="predicted"/>
<sequence length="115" mass="12119">MNDDFAIGCGLENRAMLYELAAQMPRIGEIAIMGNGKAARCQIREQGLHIAYGTAARRGIAHMANGRVALQGSDQLFTGEIIGHKAQLSLGDKLLAVECGDTGGLLPAMLQGVQP</sequence>